<reference evidence="4 5" key="1">
    <citation type="journal article" date="2016" name="Sci. Rep.">
        <title>The genome sequence of the outbreeding globe artichoke constructed de novo incorporating a phase-aware low-pass sequencing strategy of F1 progeny.</title>
        <authorList>
            <person name="Scaglione D."/>
            <person name="Reyes-Chin-Wo S."/>
            <person name="Acquadro A."/>
            <person name="Froenicke L."/>
            <person name="Portis E."/>
            <person name="Beitel C."/>
            <person name="Tirone M."/>
            <person name="Mauro R."/>
            <person name="Lo Monaco A."/>
            <person name="Mauromicale G."/>
            <person name="Faccioli P."/>
            <person name="Cattivelli L."/>
            <person name="Rieseberg L."/>
            <person name="Michelmore R."/>
            <person name="Lanteri S."/>
        </authorList>
    </citation>
    <scope>NUCLEOTIDE SEQUENCE [LARGE SCALE GENOMIC DNA]</scope>
    <source>
        <strain evidence="4">2C</strain>
    </source>
</reference>
<keyword evidence="5" id="KW-1185">Reference proteome</keyword>
<dbReference type="Proteomes" id="UP000243975">
    <property type="component" value="Unassembled WGS sequence"/>
</dbReference>
<feature type="compositionally biased region" description="Basic residues" evidence="1">
    <location>
        <begin position="585"/>
        <end position="594"/>
    </location>
</feature>
<name>A0A118JTG8_CYNCS</name>
<dbReference type="PANTHER" id="PTHR43319">
    <property type="entry name" value="BETA-LACTAMASE-RELATED"/>
    <property type="match status" value="1"/>
</dbReference>
<evidence type="ECO:0000259" key="2">
    <source>
        <dbReference type="Pfam" id="PF00144"/>
    </source>
</evidence>
<dbReference type="SUPFAM" id="SSF56601">
    <property type="entry name" value="beta-lactamase/transpeptidase-like"/>
    <property type="match status" value="1"/>
</dbReference>
<dbReference type="InterPro" id="IPR011009">
    <property type="entry name" value="Kinase-like_dom_sf"/>
</dbReference>
<dbReference type="Pfam" id="PF00144">
    <property type="entry name" value="Beta-lactamase"/>
    <property type="match status" value="1"/>
</dbReference>
<feature type="domain" description="Beta-lactamase-related" evidence="2">
    <location>
        <begin position="301"/>
        <end position="577"/>
    </location>
</feature>
<feature type="compositionally biased region" description="Low complexity" evidence="1">
    <location>
        <begin position="561"/>
        <end position="574"/>
    </location>
</feature>
<dbReference type="SUPFAM" id="SSF56112">
    <property type="entry name" value="Protein kinase-like (PK-like)"/>
    <property type="match status" value="1"/>
</dbReference>
<organism evidence="4 5">
    <name type="scientific">Cynara cardunculus var. scolymus</name>
    <name type="common">Globe artichoke</name>
    <name type="synonym">Cynara scolymus</name>
    <dbReference type="NCBI Taxonomy" id="59895"/>
    <lineage>
        <taxon>Eukaryota</taxon>
        <taxon>Viridiplantae</taxon>
        <taxon>Streptophyta</taxon>
        <taxon>Embryophyta</taxon>
        <taxon>Tracheophyta</taxon>
        <taxon>Spermatophyta</taxon>
        <taxon>Magnoliopsida</taxon>
        <taxon>eudicotyledons</taxon>
        <taxon>Gunneridae</taxon>
        <taxon>Pentapetalae</taxon>
        <taxon>asterids</taxon>
        <taxon>campanulids</taxon>
        <taxon>Asterales</taxon>
        <taxon>Asteraceae</taxon>
        <taxon>Carduoideae</taxon>
        <taxon>Cardueae</taxon>
        <taxon>Carduinae</taxon>
        <taxon>Cynara</taxon>
    </lineage>
</organism>
<accession>A0A118JTG8</accession>
<protein>
    <submittedName>
        <fullName evidence="4">Beta-lactamase-related protein</fullName>
    </submittedName>
</protein>
<feature type="domain" description="ABC1 atypical kinase-like" evidence="3">
    <location>
        <begin position="13"/>
        <end position="188"/>
    </location>
</feature>
<dbReference type="CDD" id="cd05121">
    <property type="entry name" value="ABC1_ADCK3-like"/>
    <property type="match status" value="1"/>
</dbReference>
<evidence type="ECO:0000259" key="3">
    <source>
        <dbReference type="Pfam" id="PF03109"/>
    </source>
</evidence>
<dbReference type="Pfam" id="PF03109">
    <property type="entry name" value="ABC1"/>
    <property type="match status" value="1"/>
</dbReference>
<dbReference type="PANTHER" id="PTHR43319:SF3">
    <property type="entry name" value="BETA-LACTAMASE-RELATED DOMAIN-CONTAINING PROTEIN"/>
    <property type="match status" value="1"/>
</dbReference>
<evidence type="ECO:0000313" key="4">
    <source>
        <dbReference type="EMBL" id="KVH89844.1"/>
    </source>
</evidence>
<dbReference type="InterPro" id="IPR052907">
    <property type="entry name" value="Beta-lactamase/esterase"/>
</dbReference>
<dbReference type="InterPro" id="IPR004147">
    <property type="entry name" value="ABC1_dom"/>
</dbReference>
<dbReference type="EMBL" id="LEKV01005133">
    <property type="protein sequence ID" value="KVH89844.1"/>
    <property type="molecule type" value="Genomic_DNA"/>
</dbReference>
<dbReference type="AlphaFoldDB" id="A0A118JTG8"/>
<evidence type="ECO:0000256" key="1">
    <source>
        <dbReference type="SAM" id="MobiDB-lite"/>
    </source>
</evidence>
<dbReference type="OMA" id="AYCDISN"/>
<gene>
    <name evidence="4" type="ORF">Ccrd_008154</name>
</gene>
<feature type="region of interest" description="Disordered" evidence="1">
    <location>
        <begin position="561"/>
        <end position="602"/>
    </location>
</feature>
<dbReference type="InterPro" id="IPR012338">
    <property type="entry name" value="Beta-lactam/transpept-like"/>
</dbReference>
<comment type="caution">
    <text evidence="4">The sequence shown here is derived from an EMBL/GenBank/DDBJ whole genome shotgun (WGS) entry which is preliminary data.</text>
</comment>
<evidence type="ECO:0000313" key="5">
    <source>
        <dbReference type="Proteomes" id="UP000243975"/>
    </source>
</evidence>
<dbReference type="Gramene" id="KVH89844">
    <property type="protein sequence ID" value="KVH89844"/>
    <property type="gene ID" value="Ccrd_008154"/>
</dbReference>
<dbReference type="Gene3D" id="3.40.710.10">
    <property type="entry name" value="DD-peptidase/beta-lactamase superfamily"/>
    <property type="match status" value="1"/>
</dbReference>
<proteinExistence type="predicted"/>
<dbReference type="STRING" id="59895.A0A118JTG8"/>
<dbReference type="InterPro" id="IPR001466">
    <property type="entry name" value="Beta-lactam-related"/>
</dbReference>
<sequence>MEEVADSLSSIIFSQDLKDAKSVVEWIYWAEPKFNFNAVIDEWCKEAPKELDFNREAENTRKVSNNLGCKEGCRDKKPEHRVKVMMPEVIQSTERVLILEYMDGVRLNDSRSLDSLGVDKKNIVEEITRAYAHQIFIDGFFNADPHPGNFLVTKTSPHHPILLDFGFTKSLSGSMKHAVAKMFLASAEATEIELETQKLRKPAFGDLQLDAFSGDIILFLRVLNLLAGLSTALNVSVSYYRIIRPFAEFALEWFVSVITSCVITLSDTTEGPVDSAEWVCDSPINSDVEAKLRPLLVKLRNADKILGIQVCAYKDGKVIIDTAAGVLGNYDPSPVQPDTLFPVFSVTKGVTAGMLHWLVDKGKLKLDENVANIWPEFSSNRKDLIKVHHVLNHTSGMHNALASLVQDNPMLLCDWDECLKCIATLAPETEPGQQQLYHYLSYGWLCGGIIEHASKKKFQEILDDAFVHPLNVSVESRLATLTLDTNDLNRFYEISSPRSSSCSSSSFNSSSIFQVDVLAGLIPLFNTLNVRRAILPAANGHFSARALARYYATLVDGGLVPPSHSSSSQPPLGSHPHHPTSTSKDKKHRGKKKDSKREPKDDACKIFSNQKQKIFDSFLGLGEYKKLTFPDGKFGLGFKRVCSTDGSLIGFGHAGLGGSTAYCDISNRFAISVTLNKLSFGSVTKDIIQFVCSELNIPIPEDYADSGLTPIN</sequence>